<name>A0ACB9F085_CICIN</name>
<reference evidence="1 2" key="2">
    <citation type="journal article" date="2022" name="Mol. Ecol. Resour.">
        <title>The genomes of chicory, endive, great burdock and yacon provide insights into Asteraceae paleo-polyploidization history and plant inulin production.</title>
        <authorList>
            <person name="Fan W."/>
            <person name="Wang S."/>
            <person name="Wang H."/>
            <person name="Wang A."/>
            <person name="Jiang F."/>
            <person name="Liu H."/>
            <person name="Zhao H."/>
            <person name="Xu D."/>
            <person name="Zhang Y."/>
        </authorList>
    </citation>
    <scope>NUCLEOTIDE SEQUENCE [LARGE SCALE GENOMIC DNA]</scope>
    <source>
        <strain evidence="2">cv. Punajuju</strain>
        <tissue evidence="1">Leaves</tissue>
    </source>
</reference>
<reference evidence="2" key="1">
    <citation type="journal article" date="2022" name="Mol. Ecol. Resour.">
        <title>The genomes of chicory, endive, great burdock and yacon provide insights into Asteraceae palaeo-polyploidization history and plant inulin production.</title>
        <authorList>
            <person name="Fan W."/>
            <person name="Wang S."/>
            <person name="Wang H."/>
            <person name="Wang A."/>
            <person name="Jiang F."/>
            <person name="Liu H."/>
            <person name="Zhao H."/>
            <person name="Xu D."/>
            <person name="Zhang Y."/>
        </authorList>
    </citation>
    <scope>NUCLEOTIDE SEQUENCE [LARGE SCALE GENOMIC DNA]</scope>
    <source>
        <strain evidence="2">cv. Punajuju</strain>
    </source>
</reference>
<evidence type="ECO:0000313" key="2">
    <source>
        <dbReference type="Proteomes" id="UP001055811"/>
    </source>
</evidence>
<organism evidence="1 2">
    <name type="scientific">Cichorium intybus</name>
    <name type="common">Chicory</name>
    <dbReference type="NCBI Taxonomy" id="13427"/>
    <lineage>
        <taxon>Eukaryota</taxon>
        <taxon>Viridiplantae</taxon>
        <taxon>Streptophyta</taxon>
        <taxon>Embryophyta</taxon>
        <taxon>Tracheophyta</taxon>
        <taxon>Spermatophyta</taxon>
        <taxon>Magnoliopsida</taxon>
        <taxon>eudicotyledons</taxon>
        <taxon>Gunneridae</taxon>
        <taxon>Pentapetalae</taxon>
        <taxon>asterids</taxon>
        <taxon>campanulids</taxon>
        <taxon>Asterales</taxon>
        <taxon>Asteraceae</taxon>
        <taxon>Cichorioideae</taxon>
        <taxon>Cichorieae</taxon>
        <taxon>Cichoriinae</taxon>
        <taxon>Cichorium</taxon>
    </lineage>
</organism>
<proteinExistence type="predicted"/>
<gene>
    <name evidence="1" type="ORF">L2E82_14722</name>
</gene>
<dbReference type="Proteomes" id="UP001055811">
    <property type="component" value="Linkage Group LG03"/>
</dbReference>
<dbReference type="EMBL" id="CM042011">
    <property type="protein sequence ID" value="KAI3764709.1"/>
    <property type="molecule type" value="Genomic_DNA"/>
</dbReference>
<accession>A0ACB9F085</accession>
<sequence length="312" mass="36159">MSHLLLPVPKLTHFKSSLVELAATIYEFFYSPESAADITKQRILLDWMVMKLLNSCHWLEKSLIIHEPPKRFQTYKNEDIKFTTEEPSEIKREVIGRICIFIALHRSMIRPKRLLALPKKPHIDNYKGYLCLFAFSFAVAFYGSSSRSQLVGLVTQDEKPSEQIKNAELQLDKKIRCRNAIGAEILDKRAILIAHDEAYKIANLEYIDAKKLLRSKLPEIQSIQHLMKNVTSIEEIDTRIIKEERLIELLNQRRYQEREINEPLKKAAVAQGIKIGKILIHRVCDNGQQHSKNSQSLHPYPSLPPDPQHEIH</sequence>
<evidence type="ECO:0000313" key="1">
    <source>
        <dbReference type="EMBL" id="KAI3764709.1"/>
    </source>
</evidence>
<protein>
    <submittedName>
        <fullName evidence="1">Uncharacterized protein</fullName>
    </submittedName>
</protein>
<keyword evidence="2" id="KW-1185">Reference proteome</keyword>
<comment type="caution">
    <text evidence="1">The sequence shown here is derived from an EMBL/GenBank/DDBJ whole genome shotgun (WGS) entry which is preliminary data.</text>
</comment>